<keyword evidence="3" id="KW-1185">Reference proteome</keyword>
<evidence type="ECO:0000256" key="1">
    <source>
        <dbReference type="SAM" id="MobiDB-lite"/>
    </source>
</evidence>
<protein>
    <submittedName>
        <fullName evidence="2">Uncharacterized protein</fullName>
    </submittedName>
</protein>
<sequence length="73" mass="7557">MTNRVRGEGCTPETGARVESPTPKGSAVDRLQAQLLSPGIARVNSTEAAGPPASSNSPCLTPPSRDDALTRVR</sequence>
<dbReference type="Proteomes" id="UP001221898">
    <property type="component" value="Unassembled WGS sequence"/>
</dbReference>
<proteinExistence type="predicted"/>
<name>A0AAD7RT72_9TELE</name>
<dbReference type="AlphaFoldDB" id="A0AAD7RT72"/>
<organism evidence="2 3">
    <name type="scientific">Aldrovandia affinis</name>
    <dbReference type="NCBI Taxonomy" id="143900"/>
    <lineage>
        <taxon>Eukaryota</taxon>
        <taxon>Metazoa</taxon>
        <taxon>Chordata</taxon>
        <taxon>Craniata</taxon>
        <taxon>Vertebrata</taxon>
        <taxon>Euteleostomi</taxon>
        <taxon>Actinopterygii</taxon>
        <taxon>Neopterygii</taxon>
        <taxon>Teleostei</taxon>
        <taxon>Notacanthiformes</taxon>
        <taxon>Halosauridae</taxon>
        <taxon>Aldrovandia</taxon>
    </lineage>
</organism>
<feature type="compositionally biased region" description="Polar residues" evidence="1">
    <location>
        <begin position="43"/>
        <end position="59"/>
    </location>
</feature>
<feature type="region of interest" description="Disordered" evidence="1">
    <location>
        <begin position="1"/>
        <end position="27"/>
    </location>
</feature>
<feature type="compositionally biased region" description="Basic and acidic residues" evidence="1">
    <location>
        <begin position="64"/>
        <end position="73"/>
    </location>
</feature>
<gene>
    <name evidence="2" type="ORF">AAFF_G00113810</name>
</gene>
<evidence type="ECO:0000313" key="3">
    <source>
        <dbReference type="Proteomes" id="UP001221898"/>
    </source>
</evidence>
<reference evidence="2" key="1">
    <citation type="journal article" date="2023" name="Science">
        <title>Genome structures resolve the early diversification of teleost fishes.</title>
        <authorList>
            <person name="Parey E."/>
            <person name="Louis A."/>
            <person name="Montfort J."/>
            <person name="Bouchez O."/>
            <person name="Roques C."/>
            <person name="Iampietro C."/>
            <person name="Lluch J."/>
            <person name="Castinel A."/>
            <person name="Donnadieu C."/>
            <person name="Desvignes T."/>
            <person name="Floi Bucao C."/>
            <person name="Jouanno E."/>
            <person name="Wen M."/>
            <person name="Mejri S."/>
            <person name="Dirks R."/>
            <person name="Jansen H."/>
            <person name="Henkel C."/>
            <person name="Chen W.J."/>
            <person name="Zahm M."/>
            <person name="Cabau C."/>
            <person name="Klopp C."/>
            <person name="Thompson A.W."/>
            <person name="Robinson-Rechavi M."/>
            <person name="Braasch I."/>
            <person name="Lecointre G."/>
            <person name="Bobe J."/>
            <person name="Postlethwait J.H."/>
            <person name="Berthelot C."/>
            <person name="Roest Crollius H."/>
            <person name="Guiguen Y."/>
        </authorList>
    </citation>
    <scope>NUCLEOTIDE SEQUENCE</scope>
    <source>
        <strain evidence="2">NC1722</strain>
    </source>
</reference>
<comment type="caution">
    <text evidence="2">The sequence shown here is derived from an EMBL/GenBank/DDBJ whole genome shotgun (WGS) entry which is preliminary data.</text>
</comment>
<dbReference type="EMBL" id="JAINUG010000177">
    <property type="protein sequence ID" value="KAJ8389912.1"/>
    <property type="molecule type" value="Genomic_DNA"/>
</dbReference>
<evidence type="ECO:0000313" key="2">
    <source>
        <dbReference type="EMBL" id="KAJ8389912.1"/>
    </source>
</evidence>
<accession>A0AAD7RT72</accession>
<feature type="region of interest" description="Disordered" evidence="1">
    <location>
        <begin position="39"/>
        <end position="73"/>
    </location>
</feature>